<sequence>MHDVRNIQLVWLSPDCTPINCRSCLTAHKKRLSSEGEDRSLEYYSIQETALFFFPDHFTVERFLTQVVCFFGILFHPFLWPKLVKLEDNCNNDNNKESLLKKPEVFGKVVPKNPFNKTTTVKFFGAGTAACIADLVTFPLDTAKVRLQIQGESKPAEGAVGVKYRGVFGTIATMVRMEGPRSLYNGLVAGLQRQMSFASVRIGLYDSMKQFYTRGSENVGIVSRLLAGCTTGAMAVAFAQPTDVVKVRFQAQMRLADGAKRYNGTMDAYKTIARDEGIKGLWKGCIPNITRNAIVNCAELVTYDIIKELILKYNLMTDNLPCHFTAAFGAGFCTTIVASPVDVVKTRFMNSTAGQYSSAINCALTMLTKEGLTAFYKGFMPSFLRLGSWNIVMFVSYEQIKRAVTRVQQSWEAPF</sequence>
<comment type="caution">
    <text evidence="1">The sequence shown here is derived from an EMBL/GenBank/DDBJ whole genome shotgun (WGS) entry which is preliminary data.</text>
</comment>
<proteinExistence type="predicted"/>
<protein>
    <submittedName>
        <fullName evidence="1">Uncharacterized protein</fullName>
    </submittedName>
</protein>
<dbReference type="EMBL" id="CM040470">
    <property type="protein sequence ID" value="MCI4388045.1"/>
    <property type="molecule type" value="Genomic_DNA"/>
</dbReference>
<reference evidence="1 2" key="1">
    <citation type="journal article" date="2022" name="bioRxiv">
        <title>An ancient truncated duplication of the anti-Mullerian hormone receptor type 2 gene is a potential conserved master sex determinant in the Pangasiidae catfish family.</title>
        <authorList>
            <person name="Wen M."/>
            <person name="Pan Q."/>
            <person name="Jouanno E."/>
            <person name="Montfort J."/>
            <person name="Zahm M."/>
            <person name="Cabau C."/>
            <person name="Klopp C."/>
            <person name="Iampietro C."/>
            <person name="Roques C."/>
            <person name="Bouchez O."/>
            <person name="Castinel A."/>
            <person name="Donnadieu C."/>
            <person name="Parrinello H."/>
            <person name="Poncet C."/>
            <person name="Belmonte E."/>
            <person name="Gautier V."/>
            <person name="Avarre J.-C."/>
            <person name="Dugue R."/>
            <person name="Gustiano R."/>
            <person name="Ha T.T.T."/>
            <person name="Campet M."/>
            <person name="Sriphairoj K."/>
            <person name="Ribolli J."/>
            <person name="de Almeida F.L."/>
            <person name="Desvignes T."/>
            <person name="Postlethwait J.H."/>
            <person name="Bucao C.F."/>
            <person name="Robinson-Rechavi M."/>
            <person name="Bobe J."/>
            <person name="Herpin A."/>
            <person name="Guiguen Y."/>
        </authorList>
    </citation>
    <scope>NUCLEOTIDE SEQUENCE [LARGE SCALE GENOMIC DNA]</scope>
    <source>
        <strain evidence="1">YG-Dec2019</strain>
    </source>
</reference>
<accession>A0ACC5XB15</accession>
<name>A0ACC5XB15_PANGG</name>
<organism evidence="1 2">
    <name type="scientific">Pangasianodon gigas</name>
    <name type="common">Mekong giant catfish</name>
    <name type="synonym">Pangasius gigas</name>
    <dbReference type="NCBI Taxonomy" id="30993"/>
    <lineage>
        <taxon>Eukaryota</taxon>
        <taxon>Metazoa</taxon>
        <taxon>Chordata</taxon>
        <taxon>Craniata</taxon>
        <taxon>Vertebrata</taxon>
        <taxon>Euteleostomi</taxon>
        <taxon>Actinopterygii</taxon>
        <taxon>Neopterygii</taxon>
        <taxon>Teleostei</taxon>
        <taxon>Ostariophysi</taxon>
        <taxon>Siluriformes</taxon>
        <taxon>Pangasiidae</taxon>
        <taxon>Pangasianodon</taxon>
    </lineage>
</organism>
<keyword evidence="2" id="KW-1185">Reference proteome</keyword>
<evidence type="ECO:0000313" key="1">
    <source>
        <dbReference type="EMBL" id="MCI4388045.1"/>
    </source>
</evidence>
<dbReference type="Proteomes" id="UP000829447">
    <property type="component" value="Linkage Group LG17"/>
</dbReference>
<gene>
    <name evidence="1" type="ORF">PGIGA_G00080840</name>
</gene>
<evidence type="ECO:0000313" key="2">
    <source>
        <dbReference type="Proteomes" id="UP000829447"/>
    </source>
</evidence>